<protein>
    <submittedName>
        <fullName evidence="1">Nucleotide pyrophosphohydrolase</fullName>
    </submittedName>
</protein>
<sequence>MINQLKDLTKKIEQWSNDRNLNTANPLKQFDKLVEEYGELVKGLNKQDIQVIKDSIGDMFVVITIMMQQIKGDMYIAIRLMSFGDYDTSTICYINSLNDVGNRLNKFINEEPSNGNLFSQLQAYLSNVIGMLEETAKEYDTDLTSCVQVAYDEIKDRKGKTINGTFIKESDLQ</sequence>
<dbReference type="AlphaFoldDB" id="A0A2T4PXF2"/>
<name>A0A2T4PXF2_STAWA</name>
<comment type="caution">
    <text evidence="1">The sequence shown here is derived from an EMBL/GenBank/DDBJ whole genome shotgun (WGS) entry which is preliminary data.</text>
</comment>
<proteinExistence type="predicted"/>
<dbReference type="SUPFAM" id="SSF101386">
    <property type="entry name" value="all-alpha NTP pyrophosphatases"/>
    <property type="match status" value="1"/>
</dbReference>
<dbReference type="CDD" id="cd11540">
    <property type="entry name" value="NTP-PPase_u3"/>
    <property type="match status" value="1"/>
</dbReference>
<dbReference type="EMBL" id="PZEV01000076">
    <property type="protein sequence ID" value="PTI49384.1"/>
    <property type="molecule type" value="Genomic_DNA"/>
</dbReference>
<keyword evidence="1" id="KW-0378">Hydrolase</keyword>
<organism evidence="1 2">
    <name type="scientific">Staphylococcus warneri</name>
    <dbReference type="NCBI Taxonomy" id="1292"/>
    <lineage>
        <taxon>Bacteria</taxon>
        <taxon>Bacillati</taxon>
        <taxon>Bacillota</taxon>
        <taxon>Bacilli</taxon>
        <taxon>Bacillales</taxon>
        <taxon>Staphylococcaceae</taxon>
        <taxon>Staphylococcus</taxon>
    </lineage>
</organism>
<evidence type="ECO:0000313" key="2">
    <source>
        <dbReference type="Proteomes" id="UP000240717"/>
    </source>
</evidence>
<accession>A0A2T4PXF2</accession>
<dbReference type="Proteomes" id="UP000240717">
    <property type="component" value="Unassembled WGS sequence"/>
</dbReference>
<dbReference type="Gene3D" id="1.10.287.1080">
    <property type="entry name" value="MazG-like"/>
    <property type="match status" value="1"/>
</dbReference>
<dbReference type="GO" id="GO:0016787">
    <property type="term" value="F:hydrolase activity"/>
    <property type="evidence" value="ECO:0007669"/>
    <property type="project" value="UniProtKB-KW"/>
</dbReference>
<gene>
    <name evidence="1" type="ORF">BU085_12230</name>
</gene>
<evidence type="ECO:0000313" key="1">
    <source>
        <dbReference type="EMBL" id="PTI49384.1"/>
    </source>
</evidence>
<reference evidence="1 2" key="1">
    <citation type="journal article" date="2016" name="Front. Microbiol.">
        <title>Comprehensive Phylogenetic Analysis of Bovine Non-aureus Staphylococci Species Based on Whole-Genome Sequencing.</title>
        <authorList>
            <person name="Naushad S."/>
            <person name="Barkema H.W."/>
            <person name="Luby C."/>
            <person name="Condas L.A."/>
            <person name="Nobrega D.B."/>
            <person name="Carson D.A."/>
            <person name="De Buck J."/>
        </authorList>
    </citation>
    <scope>NUCLEOTIDE SEQUENCE [LARGE SCALE GENOMIC DNA]</scope>
    <source>
        <strain evidence="1 2">SNUC 2993</strain>
    </source>
</reference>